<dbReference type="Pfam" id="PF18975">
    <property type="entry name" value="DUF5711"/>
    <property type="match status" value="1"/>
</dbReference>
<keyword evidence="2" id="KW-1185">Reference proteome</keyword>
<dbReference type="AlphaFoldDB" id="A0A926IK64"/>
<dbReference type="RefSeq" id="WP_262428840.1">
    <property type="nucleotide sequence ID" value="NZ_JACRTG010000010.1"/>
</dbReference>
<evidence type="ECO:0000313" key="2">
    <source>
        <dbReference type="Proteomes" id="UP000601171"/>
    </source>
</evidence>
<dbReference type="Proteomes" id="UP000601171">
    <property type="component" value="Unassembled WGS sequence"/>
</dbReference>
<evidence type="ECO:0000313" key="1">
    <source>
        <dbReference type="EMBL" id="MBC8587383.1"/>
    </source>
</evidence>
<dbReference type="InterPro" id="IPR043765">
    <property type="entry name" value="DUF5711"/>
</dbReference>
<gene>
    <name evidence="1" type="ORF">H8707_03915</name>
</gene>
<dbReference type="InterPro" id="IPR006141">
    <property type="entry name" value="Intein_N"/>
</dbReference>
<proteinExistence type="predicted"/>
<dbReference type="PROSITE" id="PS50817">
    <property type="entry name" value="INTEIN_N_TER"/>
    <property type="match status" value="1"/>
</dbReference>
<dbReference type="GO" id="GO:0016539">
    <property type="term" value="P:intein-mediated protein splicing"/>
    <property type="evidence" value="ECO:0007669"/>
    <property type="project" value="InterPro"/>
</dbReference>
<comment type="caution">
    <text evidence="1">The sequence shown here is derived from an EMBL/GenBank/DDBJ whole genome shotgun (WGS) entry which is preliminary data.</text>
</comment>
<organism evidence="1 2">
    <name type="scientific">Paratissierella segnis</name>
    <dbReference type="NCBI Taxonomy" id="2763679"/>
    <lineage>
        <taxon>Bacteria</taxon>
        <taxon>Bacillati</taxon>
        <taxon>Bacillota</taxon>
        <taxon>Tissierellia</taxon>
        <taxon>Tissierellales</taxon>
        <taxon>Tissierellaceae</taxon>
        <taxon>Paratissierella</taxon>
    </lineage>
</organism>
<accession>A0A926IK64</accession>
<protein>
    <submittedName>
        <fullName evidence="1">Uncharacterized protein</fullName>
    </submittedName>
</protein>
<name>A0A926IK64_9FIRM</name>
<dbReference type="EMBL" id="JACRTG010000010">
    <property type="protein sequence ID" value="MBC8587383.1"/>
    <property type="molecule type" value="Genomic_DNA"/>
</dbReference>
<reference evidence="1" key="1">
    <citation type="submission" date="2020-08" db="EMBL/GenBank/DDBJ databases">
        <title>Genome public.</title>
        <authorList>
            <person name="Liu C."/>
            <person name="Sun Q."/>
        </authorList>
    </citation>
    <scope>NUCLEOTIDE SEQUENCE</scope>
    <source>
        <strain evidence="1">BX21</strain>
    </source>
</reference>
<sequence>MNEKTKSSNKKFKLFLITFILLGFIFMKEENQQKFISFFDSINSGSEKTIIFNNKYDSDDDEKLLFFNDSIIKWNENNISFLDLKGDIIWNKEFNFTQPEVLAFEKNIYAIDKESGNIYVLDNKGYTIHRIELNMPIFNLKEVNDNIMIHVKTDDMEKIKILDKDGKEVIETDQKNILTYSINDKNSKYMLSSLELNKSIKSIAKIYSITGEGLENFNFNDEVIIFTQFINNKILIATDKSLYLVGNNDVIWSKEYPLIKDILINKEKIYLLYGDNLEIIKLNGETEKKTTFGIEYKKIVQLQNYICLYGNKDILILNNGEEMISYKTDEDILDIKGTNKLVAIRYLDGLEIYDIIDKEQIKEDDNHEN</sequence>